<dbReference type="PANTHER" id="PTHR43606">
    <property type="entry name" value="PHOSPHATASE, PUTATIVE (AFU_ORTHOLOGUE AFUA_6G08710)-RELATED"/>
    <property type="match status" value="1"/>
</dbReference>
<dbReference type="Gene3D" id="3.60.10.10">
    <property type="entry name" value="Endonuclease/exonuclease/phosphatase"/>
    <property type="match status" value="1"/>
</dbReference>
<dbReference type="Gene3D" id="2.60.40.380">
    <property type="entry name" value="Purple acid phosphatase-like, N-terminal"/>
    <property type="match status" value="1"/>
</dbReference>
<feature type="domain" description="Calx-beta" evidence="4">
    <location>
        <begin position="389"/>
        <end position="492"/>
    </location>
</feature>
<dbReference type="InterPro" id="IPR038607">
    <property type="entry name" value="PhoD-like_sf"/>
</dbReference>
<keyword evidence="3" id="KW-0106">Calcium</keyword>
<dbReference type="SUPFAM" id="SSF56219">
    <property type="entry name" value="DNase I-like"/>
    <property type="match status" value="1"/>
</dbReference>
<keyword evidence="2" id="KW-0677">Repeat</keyword>
<dbReference type="GO" id="GO:0016020">
    <property type="term" value="C:membrane"/>
    <property type="evidence" value="ECO:0007669"/>
    <property type="project" value="InterPro"/>
</dbReference>
<evidence type="ECO:0000259" key="6">
    <source>
        <dbReference type="Pfam" id="PF09423"/>
    </source>
</evidence>
<evidence type="ECO:0000256" key="3">
    <source>
        <dbReference type="ARBA" id="ARBA00022837"/>
    </source>
</evidence>
<dbReference type="InterPro" id="IPR005135">
    <property type="entry name" value="Endo/exonuclease/phosphatase"/>
</dbReference>
<evidence type="ECO:0000313" key="9">
    <source>
        <dbReference type="Proteomes" id="UP000240206"/>
    </source>
</evidence>
<dbReference type="SUPFAM" id="SSF51120">
    <property type="entry name" value="beta-Roll"/>
    <property type="match status" value="1"/>
</dbReference>
<dbReference type="Pfam" id="PF03372">
    <property type="entry name" value="Exo_endo_phos"/>
    <property type="match status" value="1"/>
</dbReference>
<dbReference type="InterPro" id="IPR018946">
    <property type="entry name" value="PhoD-like_MPP"/>
</dbReference>
<evidence type="ECO:0000259" key="4">
    <source>
        <dbReference type="Pfam" id="PF03160"/>
    </source>
</evidence>
<keyword evidence="9" id="KW-1185">Reference proteome</keyword>
<name>A0A2P7EF67_9SYNE</name>
<accession>A0A2P7EF67</accession>
<dbReference type="CDD" id="cd04486">
    <property type="entry name" value="YhcR_OBF_like"/>
    <property type="match status" value="1"/>
</dbReference>
<dbReference type="PANTHER" id="PTHR43606:SF2">
    <property type="entry name" value="ALKALINE PHOSPHATASE FAMILY PROTEIN (AFU_ORTHOLOGUE AFUA_5G03860)"/>
    <property type="match status" value="1"/>
</dbReference>
<dbReference type="SUPFAM" id="SSF56300">
    <property type="entry name" value="Metallo-dependent phosphatases"/>
    <property type="match status" value="1"/>
</dbReference>
<evidence type="ECO:0000313" key="8">
    <source>
        <dbReference type="EMBL" id="PSI01856.1"/>
    </source>
</evidence>
<feature type="domain" description="Endonuclease/exonuclease/phosphatase" evidence="5">
    <location>
        <begin position="761"/>
        <end position="1076"/>
    </location>
</feature>
<dbReference type="CDD" id="cd07389">
    <property type="entry name" value="MPP_PhoD"/>
    <property type="match status" value="1"/>
</dbReference>
<evidence type="ECO:0000259" key="5">
    <source>
        <dbReference type="Pfam" id="PF03372"/>
    </source>
</evidence>
<dbReference type="EMBL" id="PXVC01000017">
    <property type="protein sequence ID" value="PSI01856.1"/>
    <property type="molecule type" value="Genomic_DNA"/>
</dbReference>
<dbReference type="Proteomes" id="UP000240206">
    <property type="component" value="Unassembled WGS sequence"/>
</dbReference>
<dbReference type="Pfam" id="PF09423">
    <property type="entry name" value="PhoD"/>
    <property type="match status" value="1"/>
</dbReference>
<dbReference type="InterPro" id="IPR038081">
    <property type="entry name" value="CalX-like_sf"/>
</dbReference>
<dbReference type="InterPro" id="IPR029052">
    <property type="entry name" value="Metallo-depent_PP-like"/>
</dbReference>
<dbReference type="SUPFAM" id="SSF141072">
    <property type="entry name" value="CalX-like"/>
    <property type="match status" value="1"/>
</dbReference>
<dbReference type="InterPro" id="IPR036691">
    <property type="entry name" value="Endo/exonu/phosph_ase_sf"/>
</dbReference>
<feature type="domain" description="Phospholipase D N-terminal" evidence="7">
    <location>
        <begin position="1097"/>
        <end position="1189"/>
    </location>
</feature>
<dbReference type="Pfam" id="PF03160">
    <property type="entry name" value="Calx-beta"/>
    <property type="match status" value="1"/>
</dbReference>
<gene>
    <name evidence="8" type="ORF">C7K08_05560</name>
</gene>
<dbReference type="Pfam" id="PF16655">
    <property type="entry name" value="PhoD_N"/>
    <property type="match status" value="1"/>
</dbReference>
<protein>
    <submittedName>
        <fullName evidence="8">Uncharacterized protein</fullName>
    </submittedName>
</protein>
<proteinExistence type="predicted"/>
<dbReference type="GO" id="GO:0007154">
    <property type="term" value="P:cell communication"/>
    <property type="evidence" value="ECO:0007669"/>
    <property type="project" value="InterPro"/>
</dbReference>
<dbReference type="NCBIfam" id="NF033681">
    <property type="entry name" value="ExeM_NucH_DNase"/>
    <property type="match status" value="1"/>
</dbReference>
<keyword evidence="1" id="KW-0732">Signal</keyword>
<dbReference type="Gene3D" id="3.60.21.70">
    <property type="entry name" value="PhoD-like phosphatase"/>
    <property type="match status" value="1"/>
</dbReference>
<dbReference type="InterPro" id="IPR052900">
    <property type="entry name" value="Phospholipid_Metab_Enz"/>
</dbReference>
<reference evidence="9" key="1">
    <citation type="submission" date="2018-03" db="EMBL/GenBank/DDBJ databases">
        <title>Ecological and genomic features of two cosmopolitan and abundant freshwater picocyanobacteria.</title>
        <authorList>
            <person name="Cabello-Yeves P.J."/>
            <person name="Picazo A."/>
            <person name="Camacho A."/>
            <person name="Callieri C."/>
            <person name="Rosselli R."/>
            <person name="Roda-Garcia J."/>
            <person name="Coutinho F.H."/>
            <person name="Rodriguez-Valera F."/>
        </authorList>
    </citation>
    <scope>NUCLEOTIDE SEQUENCE [LARGE SCALE GENOMIC DNA]</scope>
    <source>
        <strain evidence="9">Tous</strain>
    </source>
</reference>
<sequence>MPALFSTSYSQDFNSLAASGTLNAWENDTTIPGWHLFRQPASTPVAITAYNADTGAISSGSFYSFGSTGSSERALGGLASGGTYFGGPLSAAVAGWIALSLKNQSSFNISSLTIGFSGEQWRNGGNAETQSMLMEYGYGTNFSDVTTWNKPASSFKNFTSPIATTAAAAVDGNNAGKISSLGGNLDLTATPWTPGSNLWLRWIDNNDFGSDHGLAIDDVSITTSTTPTPTPPASADYSNDPLKPTVISLNGSAAAFKTSISNNVTGTSDVADYVTFEVPANQILSSIKLASYTSTDSKAFIGLQSGKEITASASNATPLKGYSHFGTASEAATAKVGEDLISKFGGPLTAGNYSLWIQQIGASTDYSFDLQLSDAPASLPVISIIATDASSGEFGDAASLRISRTGSTTSALEVQLSLRGGDALATNADLKTPLPASLTIPAGAASIDLAIEALDDAVSEATENLIVEIKAANTYSISETAGNATVAIIDNDRISKISEIQGNSTATPLLNQSVTISAIVVGDFQLTSELGGFFLQEEISDWDTSSLTSEGIYVAYPLSGTNANVVIGDRVILTGTVGELFNQTAITTVNALKVDSQARLVDTQRVDVPNLLAQRNNSLDLEPFEGMWVRFPEKLTVNGLYGQFRFGEIELSAGGLPQQPTNVMAPGAAAYAAELATAKLELVLDDGSNSSYRAASAATPAAPVRDQLLRRGDSIKAVEGIISYGFDKYRLQPTTTLSFTTENPRPAAPIAAKTGEVRIASFNVLNTFSTLNTTGALVGNTGLAPRGANTAEELERQLNKLTVALNGLKADIIGLMELENDSDDKTLKTIVDRLNASQASGSTANYSFIPTGTIGTDAIKVGIVYNNKVVTPSTNGKAILSDSSFTDPLSSGVSKNRPALAQAFSETATGEVVNVVVNHLKSKGAGGDTGLDVDQKDGQAAFNATRTAAAKKLLDWISTKPTGNSDADWIILGDINAYAKEDPIKVFEAAGYRNALPSFTAEPASSYAFYNPVDMSGALDHMMISAPLVKQAIKADDWNINSAEGAFRDYNRDTNSNGNATVRDFYAVDPYRTSDHDPVILDLDLGRALPTGLKFNHGVASGDPYTNSVILWSRISAAKDFAGLIDVQWEISKSASFSAGSIVDSGVFSTSAARDWTVKVEADGLSADTNYFYRFRSGDLISEIGKTKTLPVGSDPVRLAVFSCANFTAAEQFSAYGRAASEHEKTPYDALLHLGDYIYEYGAGGYGAAESAATSRGFEPNREIVSLEDYRLRYAQYHSDLNLQKLRSSAPLIAIWDDHENANDSWAGGAQNHQTETEGEWQTRRDAALKAYHEWLPIREPGLRQASDGATALSPLSQGYRSFNFGDVLSLHILETRLTARDEQLKYPDAAAVQARIGAILADPTLTATYATNYKLTAPKSAADVPTFGAALAQPVTQELVFAAVQKALGDPERDLIGDTQLAWLQTQLATSKAPWQILGQQVLMQSMAVPAELLLDAGNPALLDKYAAPLQKLATGTAFANLPAAEQALFAEAAKIPYNLDAWDGYGVERETILQSALALGKKLISLAGDTHNAWAGVLDTFTAAPSGNKPAGTVVGVEFATQGVTSPGLEKYLPGADAYIRAKYPAVDGLDGVFTGYVNGLKYADLNRRGYLDLTVSPAAAVGTFVFTDGATETVVADAKLNIALNSAPKTISWLPTWQELDLVNGIAVDSKGAQFLLDPASYAASPRSGVQLADVSVVGSTGADRIFTGIGSLIDAHEGNDELFTTDSLGNNTLIGGKGIDNFYLKQSSDWIIGGSLFGNHEKYGTNPYTALSDITTDKFYIDSSSFQEGKPPVTISDFSFGTDQAFIDGLAVNS</sequence>
<dbReference type="GO" id="GO:0003824">
    <property type="term" value="F:catalytic activity"/>
    <property type="evidence" value="ECO:0007669"/>
    <property type="project" value="InterPro"/>
</dbReference>
<dbReference type="InterPro" id="IPR011049">
    <property type="entry name" value="Serralysin-like_metalloprot_C"/>
</dbReference>
<dbReference type="InterPro" id="IPR047971">
    <property type="entry name" value="ExeM-like"/>
</dbReference>
<dbReference type="InterPro" id="IPR003644">
    <property type="entry name" value="Calx_beta"/>
</dbReference>
<dbReference type="Gene3D" id="2.60.40.2030">
    <property type="match status" value="1"/>
</dbReference>
<dbReference type="RefSeq" id="WP_106499656.1">
    <property type="nucleotide sequence ID" value="NZ_PXVC01000017.1"/>
</dbReference>
<comment type="caution">
    <text evidence="8">The sequence shown here is derived from an EMBL/GenBank/DDBJ whole genome shotgun (WGS) entry which is preliminary data.</text>
</comment>
<evidence type="ECO:0000256" key="1">
    <source>
        <dbReference type="ARBA" id="ARBA00022729"/>
    </source>
</evidence>
<dbReference type="InterPro" id="IPR032093">
    <property type="entry name" value="PhoD_N"/>
</dbReference>
<evidence type="ECO:0000259" key="7">
    <source>
        <dbReference type="Pfam" id="PF16655"/>
    </source>
</evidence>
<evidence type="ECO:0000256" key="2">
    <source>
        <dbReference type="ARBA" id="ARBA00022737"/>
    </source>
</evidence>
<feature type="domain" description="PhoD-like phosphatase metallophosphatase" evidence="6">
    <location>
        <begin position="1199"/>
        <end position="1662"/>
    </location>
</feature>
<organism evidence="8 9">
    <name type="scientific">Synechococcus lacustris str. Tous</name>
    <dbReference type="NCBI Taxonomy" id="1910958"/>
    <lineage>
        <taxon>Bacteria</taxon>
        <taxon>Bacillati</taxon>
        <taxon>Cyanobacteriota</taxon>
        <taxon>Cyanophyceae</taxon>
        <taxon>Synechococcales</taxon>
        <taxon>Synechococcaceae</taxon>
        <taxon>Synechococcus</taxon>
    </lineage>
</organism>